<dbReference type="GeneID" id="63827423"/>
<evidence type="ECO:0000256" key="1">
    <source>
        <dbReference type="SAM" id="MobiDB-lite"/>
    </source>
</evidence>
<dbReference type="EMBL" id="KV427944">
    <property type="protein sequence ID" value="KZS99391.1"/>
    <property type="molecule type" value="Genomic_DNA"/>
</dbReference>
<protein>
    <submittedName>
        <fullName evidence="2">Uncharacterized protein</fullName>
    </submittedName>
</protein>
<accession>A0A165AP87</accession>
<evidence type="ECO:0000313" key="3">
    <source>
        <dbReference type="Proteomes" id="UP000076871"/>
    </source>
</evidence>
<name>A0A165AP87_9APHY</name>
<feature type="compositionally biased region" description="Polar residues" evidence="1">
    <location>
        <begin position="1"/>
        <end position="11"/>
    </location>
</feature>
<feature type="region of interest" description="Disordered" evidence="1">
    <location>
        <begin position="1"/>
        <end position="49"/>
    </location>
</feature>
<sequence>TSWPRTTQTVVGPSDHSNEDHAPQRRSRPTRTTGLQDRPRPEGIALHAH</sequence>
<dbReference type="AlphaFoldDB" id="A0A165AP87"/>
<proteinExistence type="predicted"/>
<keyword evidence="3" id="KW-1185">Reference proteome</keyword>
<evidence type="ECO:0000313" key="2">
    <source>
        <dbReference type="EMBL" id="KZS99391.1"/>
    </source>
</evidence>
<gene>
    <name evidence="2" type="ORF">LAESUDRAFT_733128</name>
</gene>
<dbReference type="InParanoid" id="A0A165AP87"/>
<reference evidence="2 3" key="1">
    <citation type="journal article" date="2016" name="Mol. Biol. Evol.">
        <title>Comparative Genomics of Early-Diverging Mushroom-Forming Fungi Provides Insights into the Origins of Lignocellulose Decay Capabilities.</title>
        <authorList>
            <person name="Nagy L.G."/>
            <person name="Riley R."/>
            <person name="Tritt A."/>
            <person name="Adam C."/>
            <person name="Daum C."/>
            <person name="Floudas D."/>
            <person name="Sun H."/>
            <person name="Yadav J.S."/>
            <person name="Pangilinan J."/>
            <person name="Larsson K.H."/>
            <person name="Matsuura K."/>
            <person name="Barry K."/>
            <person name="Labutti K."/>
            <person name="Kuo R."/>
            <person name="Ohm R.A."/>
            <person name="Bhattacharya S.S."/>
            <person name="Shirouzu T."/>
            <person name="Yoshinaga Y."/>
            <person name="Martin F.M."/>
            <person name="Grigoriev I.V."/>
            <person name="Hibbett D.S."/>
        </authorList>
    </citation>
    <scope>NUCLEOTIDE SEQUENCE [LARGE SCALE GENOMIC DNA]</scope>
    <source>
        <strain evidence="2 3">93-53</strain>
    </source>
</reference>
<dbReference type="RefSeq" id="XP_040757132.1">
    <property type="nucleotide sequence ID" value="XM_040910394.1"/>
</dbReference>
<feature type="non-terminal residue" evidence="2">
    <location>
        <position position="1"/>
    </location>
</feature>
<organism evidence="2 3">
    <name type="scientific">Laetiporus sulphureus 93-53</name>
    <dbReference type="NCBI Taxonomy" id="1314785"/>
    <lineage>
        <taxon>Eukaryota</taxon>
        <taxon>Fungi</taxon>
        <taxon>Dikarya</taxon>
        <taxon>Basidiomycota</taxon>
        <taxon>Agaricomycotina</taxon>
        <taxon>Agaricomycetes</taxon>
        <taxon>Polyporales</taxon>
        <taxon>Laetiporus</taxon>
    </lineage>
</organism>
<dbReference type="Proteomes" id="UP000076871">
    <property type="component" value="Unassembled WGS sequence"/>
</dbReference>